<accession>A0A9D4QYH1</accession>
<name>A0A9D4QYH1_DREPO</name>
<dbReference type="EMBL" id="JAIWYP010000003">
    <property type="protein sequence ID" value="KAH3847528.1"/>
    <property type="molecule type" value="Genomic_DNA"/>
</dbReference>
<reference evidence="2" key="1">
    <citation type="journal article" date="2019" name="bioRxiv">
        <title>The Genome of the Zebra Mussel, Dreissena polymorpha: A Resource for Invasive Species Research.</title>
        <authorList>
            <person name="McCartney M.A."/>
            <person name="Auch B."/>
            <person name="Kono T."/>
            <person name="Mallez S."/>
            <person name="Zhang Y."/>
            <person name="Obille A."/>
            <person name="Becker A."/>
            <person name="Abrahante J.E."/>
            <person name="Garbe J."/>
            <person name="Badalamenti J.P."/>
            <person name="Herman A."/>
            <person name="Mangelson H."/>
            <person name="Liachko I."/>
            <person name="Sullivan S."/>
            <person name="Sone E.D."/>
            <person name="Koren S."/>
            <person name="Silverstein K.A.T."/>
            <person name="Beckman K.B."/>
            <person name="Gohl D.M."/>
        </authorList>
    </citation>
    <scope>NUCLEOTIDE SEQUENCE</scope>
    <source>
        <strain evidence="2">Duluth1</strain>
        <tissue evidence="2">Whole animal</tissue>
    </source>
</reference>
<protein>
    <submittedName>
        <fullName evidence="2">Uncharacterized protein</fullName>
    </submittedName>
</protein>
<feature type="compositionally biased region" description="Basic and acidic residues" evidence="1">
    <location>
        <begin position="24"/>
        <end position="35"/>
    </location>
</feature>
<sequence>MLKFSDGRTDRQTDGQHILPPNTPERRSPFNRDTSDNSAISATVWCSPLSDAFRLDPRYGGIVQGLKNKGTLYCNFSNTFQPVLKANGAQLKNQQSMVTLAFDKGQVINTYI</sequence>
<evidence type="ECO:0000313" key="2">
    <source>
        <dbReference type="EMBL" id="KAH3847528.1"/>
    </source>
</evidence>
<dbReference type="AlphaFoldDB" id="A0A9D4QYH1"/>
<feature type="compositionally biased region" description="Basic and acidic residues" evidence="1">
    <location>
        <begin position="1"/>
        <end position="14"/>
    </location>
</feature>
<feature type="region of interest" description="Disordered" evidence="1">
    <location>
        <begin position="1"/>
        <end position="36"/>
    </location>
</feature>
<proteinExistence type="predicted"/>
<gene>
    <name evidence="2" type="ORF">DPMN_089853</name>
</gene>
<dbReference type="Proteomes" id="UP000828390">
    <property type="component" value="Unassembled WGS sequence"/>
</dbReference>
<reference evidence="2" key="2">
    <citation type="submission" date="2020-11" db="EMBL/GenBank/DDBJ databases">
        <authorList>
            <person name="McCartney M.A."/>
            <person name="Auch B."/>
            <person name="Kono T."/>
            <person name="Mallez S."/>
            <person name="Becker A."/>
            <person name="Gohl D.M."/>
            <person name="Silverstein K.A.T."/>
            <person name="Koren S."/>
            <person name="Bechman K.B."/>
            <person name="Herman A."/>
            <person name="Abrahante J.E."/>
            <person name="Garbe J."/>
        </authorList>
    </citation>
    <scope>NUCLEOTIDE SEQUENCE</scope>
    <source>
        <strain evidence="2">Duluth1</strain>
        <tissue evidence="2">Whole animal</tissue>
    </source>
</reference>
<evidence type="ECO:0000256" key="1">
    <source>
        <dbReference type="SAM" id="MobiDB-lite"/>
    </source>
</evidence>
<evidence type="ECO:0000313" key="3">
    <source>
        <dbReference type="Proteomes" id="UP000828390"/>
    </source>
</evidence>
<comment type="caution">
    <text evidence="2">The sequence shown here is derived from an EMBL/GenBank/DDBJ whole genome shotgun (WGS) entry which is preliminary data.</text>
</comment>
<keyword evidence="3" id="KW-1185">Reference proteome</keyword>
<organism evidence="2 3">
    <name type="scientific">Dreissena polymorpha</name>
    <name type="common">Zebra mussel</name>
    <name type="synonym">Mytilus polymorpha</name>
    <dbReference type="NCBI Taxonomy" id="45954"/>
    <lineage>
        <taxon>Eukaryota</taxon>
        <taxon>Metazoa</taxon>
        <taxon>Spiralia</taxon>
        <taxon>Lophotrochozoa</taxon>
        <taxon>Mollusca</taxon>
        <taxon>Bivalvia</taxon>
        <taxon>Autobranchia</taxon>
        <taxon>Heteroconchia</taxon>
        <taxon>Euheterodonta</taxon>
        <taxon>Imparidentia</taxon>
        <taxon>Neoheterodontei</taxon>
        <taxon>Myida</taxon>
        <taxon>Dreissenoidea</taxon>
        <taxon>Dreissenidae</taxon>
        <taxon>Dreissena</taxon>
    </lineage>
</organism>